<dbReference type="Proteomes" id="UP000828390">
    <property type="component" value="Unassembled WGS sequence"/>
</dbReference>
<keyword evidence="2" id="KW-1185">Reference proteome</keyword>
<dbReference type="AlphaFoldDB" id="A0A9D4E0V4"/>
<evidence type="ECO:0000313" key="2">
    <source>
        <dbReference type="Proteomes" id="UP000828390"/>
    </source>
</evidence>
<protein>
    <submittedName>
        <fullName evidence="1">Uncharacterized protein</fullName>
    </submittedName>
</protein>
<reference evidence="1" key="1">
    <citation type="journal article" date="2019" name="bioRxiv">
        <title>The Genome of the Zebra Mussel, Dreissena polymorpha: A Resource for Invasive Species Research.</title>
        <authorList>
            <person name="McCartney M.A."/>
            <person name="Auch B."/>
            <person name="Kono T."/>
            <person name="Mallez S."/>
            <person name="Zhang Y."/>
            <person name="Obille A."/>
            <person name="Becker A."/>
            <person name="Abrahante J.E."/>
            <person name="Garbe J."/>
            <person name="Badalamenti J.P."/>
            <person name="Herman A."/>
            <person name="Mangelson H."/>
            <person name="Liachko I."/>
            <person name="Sullivan S."/>
            <person name="Sone E.D."/>
            <person name="Koren S."/>
            <person name="Silverstein K.A.T."/>
            <person name="Beckman K.B."/>
            <person name="Gohl D.M."/>
        </authorList>
    </citation>
    <scope>NUCLEOTIDE SEQUENCE</scope>
    <source>
        <strain evidence="1">Duluth1</strain>
        <tissue evidence="1">Whole animal</tissue>
    </source>
</reference>
<organism evidence="1 2">
    <name type="scientific">Dreissena polymorpha</name>
    <name type="common">Zebra mussel</name>
    <name type="synonym">Mytilus polymorpha</name>
    <dbReference type="NCBI Taxonomy" id="45954"/>
    <lineage>
        <taxon>Eukaryota</taxon>
        <taxon>Metazoa</taxon>
        <taxon>Spiralia</taxon>
        <taxon>Lophotrochozoa</taxon>
        <taxon>Mollusca</taxon>
        <taxon>Bivalvia</taxon>
        <taxon>Autobranchia</taxon>
        <taxon>Heteroconchia</taxon>
        <taxon>Euheterodonta</taxon>
        <taxon>Imparidentia</taxon>
        <taxon>Neoheterodontei</taxon>
        <taxon>Myida</taxon>
        <taxon>Dreissenoidea</taxon>
        <taxon>Dreissenidae</taxon>
        <taxon>Dreissena</taxon>
    </lineage>
</organism>
<gene>
    <name evidence="1" type="ORF">DPMN_173042</name>
</gene>
<comment type="caution">
    <text evidence="1">The sequence shown here is derived from an EMBL/GenBank/DDBJ whole genome shotgun (WGS) entry which is preliminary data.</text>
</comment>
<dbReference type="EMBL" id="JAIWYP010000009">
    <property type="protein sequence ID" value="KAH3771714.1"/>
    <property type="molecule type" value="Genomic_DNA"/>
</dbReference>
<proteinExistence type="predicted"/>
<name>A0A9D4E0V4_DREPO</name>
<reference evidence="1" key="2">
    <citation type="submission" date="2020-11" db="EMBL/GenBank/DDBJ databases">
        <authorList>
            <person name="McCartney M.A."/>
            <person name="Auch B."/>
            <person name="Kono T."/>
            <person name="Mallez S."/>
            <person name="Becker A."/>
            <person name="Gohl D.M."/>
            <person name="Silverstein K.A.T."/>
            <person name="Koren S."/>
            <person name="Bechman K.B."/>
            <person name="Herman A."/>
            <person name="Abrahante J.E."/>
            <person name="Garbe J."/>
        </authorList>
    </citation>
    <scope>NUCLEOTIDE SEQUENCE</scope>
    <source>
        <strain evidence="1">Duluth1</strain>
        <tissue evidence="1">Whole animal</tissue>
    </source>
</reference>
<accession>A0A9D4E0V4</accession>
<evidence type="ECO:0000313" key="1">
    <source>
        <dbReference type="EMBL" id="KAH3771714.1"/>
    </source>
</evidence>
<sequence>MNDHTLFLSCGIDPETDYPPDHLSAIRGRVGHTAFDRMYGYEHLRNVDALSHIFIKKFYKYETLPQCPDCGSEFLYCDPIKQMCISKDKSSCDIAPVGDRARPFFMNILNSYSDSTLSCFLFFLDDFDHNAQTGVTKVVSVVSD</sequence>